<keyword evidence="3" id="KW-1185">Reference proteome</keyword>
<evidence type="ECO:0000313" key="3">
    <source>
        <dbReference type="Proteomes" id="UP000433309"/>
    </source>
</evidence>
<evidence type="ECO:0008006" key="4">
    <source>
        <dbReference type="Google" id="ProtNLM"/>
    </source>
</evidence>
<organism evidence="2 3">
    <name type="scientific">Duganella guangzhouensis</name>
    <dbReference type="NCBI Taxonomy" id="2666084"/>
    <lineage>
        <taxon>Bacteria</taxon>
        <taxon>Pseudomonadati</taxon>
        <taxon>Pseudomonadota</taxon>
        <taxon>Betaproteobacteria</taxon>
        <taxon>Burkholderiales</taxon>
        <taxon>Oxalobacteraceae</taxon>
        <taxon>Telluria group</taxon>
        <taxon>Duganella</taxon>
    </lineage>
</organism>
<dbReference type="AlphaFoldDB" id="A0A6I2L111"/>
<name>A0A6I2L111_9BURK</name>
<reference evidence="2 3" key="1">
    <citation type="submission" date="2019-11" db="EMBL/GenBank/DDBJ databases">
        <title>Novel species isolated from a subtropical stream in China.</title>
        <authorList>
            <person name="Lu H."/>
        </authorList>
    </citation>
    <scope>NUCLEOTIDE SEQUENCE [LARGE SCALE GENOMIC DNA]</scope>
    <source>
        <strain evidence="2 3">FT80W</strain>
    </source>
</reference>
<accession>A0A6I2L111</accession>
<dbReference type="Proteomes" id="UP000433309">
    <property type="component" value="Unassembled WGS sequence"/>
</dbReference>
<comment type="caution">
    <text evidence="2">The sequence shown here is derived from an EMBL/GenBank/DDBJ whole genome shotgun (WGS) entry which is preliminary data.</text>
</comment>
<keyword evidence="1" id="KW-0732">Signal</keyword>
<proteinExistence type="predicted"/>
<evidence type="ECO:0000313" key="2">
    <source>
        <dbReference type="EMBL" id="MRW91410.1"/>
    </source>
</evidence>
<protein>
    <recommendedName>
        <fullName evidence="4">Curli production assembly/transport component CsgG</fullName>
    </recommendedName>
</protein>
<gene>
    <name evidence="2" type="ORF">GJ699_15565</name>
</gene>
<dbReference type="EMBL" id="WKJK01000007">
    <property type="protein sequence ID" value="MRW91410.1"/>
    <property type="molecule type" value="Genomic_DNA"/>
</dbReference>
<feature type="signal peptide" evidence="1">
    <location>
        <begin position="1"/>
        <end position="21"/>
    </location>
</feature>
<sequence>MKLKFHLALLAVTLLSLTAHAEEEAVQNVAMLSLIGNNLTTEVFAGNTGTRFQDNRKFALPIDNPVFDVEAIQSANTVYKRLRPGVKTTLLVTQDPGLYQAQNELFDNEDGNKDNRTYLSSLLKNRAVTKLILITKYRSYAEFKLLDGKVGNGRIEGLGFYMDNETRLMNSRSLAMGNGFIAAYVYAKVRLIDADTLTVLKEVNVKESDLNGNFPLTGTHLAAWDALTSQQKVTRLNDVIKGSIAEAIPKLLQP</sequence>
<evidence type="ECO:0000256" key="1">
    <source>
        <dbReference type="SAM" id="SignalP"/>
    </source>
</evidence>
<dbReference type="RefSeq" id="WP_154377764.1">
    <property type="nucleotide sequence ID" value="NZ_WKJK01000007.1"/>
</dbReference>
<feature type="chain" id="PRO_5026136244" description="Curli production assembly/transport component CsgG" evidence="1">
    <location>
        <begin position="22"/>
        <end position="254"/>
    </location>
</feature>